<dbReference type="AlphaFoldDB" id="A0A644WZR8"/>
<sequence>MVGYGTLINNIMDAAEKLEAGGVHAEVIKLGTIQPIDWDTLRGSLQKTRRLLVAEDSVAMGSVGERIAAWLSQNLIQLDSVTLCNCGFGFVTHGTVPQLCRLKGLDAESLYRRVMEVCSRDK</sequence>
<keyword evidence="3" id="KW-0786">Thiamine pyrophosphate</keyword>
<dbReference type="PANTHER" id="PTHR43257">
    <property type="entry name" value="PYRUVATE DEHYDROGENASE E1 COMPONENT BETA SUBUNIT"/>
    <property type="match status" value="1"/>
</dbReference>
<dbReference type="EMBL" id="VSSQ01001529">
    <property type="protein sequence ID" value="MPM09101.1"/>
    <property type="molecule type" value="Genomic_DNA"/>
</dbReference>
<dbReference type="InterPro" id="IPR009014">
    <property type="entry name" value="Transketo_C/PFOR_II"/>
</dbReference>
<dbReference type="Pfam" id="PF02780">
    <property type="entry name" value="Transketolase_C"/>
    <property type="match status" value="1"/>
</dbReference>
<gene>
    <name evidence="5" type="primary">dxs_44</name>
    <name evidence="5" type="ORF">SDC9_55417</name>
</gene>
<reference evidence="5" key="1">
    <citation type="submission" date="2019-08" db="EMBL/GenBank/DDBJ databases">
        <authorList>
            <person name="Kucharzyk K."/>
            <person name="Murdoch R.W."/>
            <person name="Higgins S."/>
            <person name="Loffler F."/>
        </authorList>
    </citation>
    <scope>NUCLEOTIDE SEQUENCE</scope>
</reference>
<evidence type="ECO:0000256" key="2">
    <source>
        <dbReference type="ARBA" id="ARBA00023002"/>
    </source>
</evidence>
<proteinExistence type="predicted"/>
<evidence type="ECO:0000259" key="4">
    <source>
        <dbReference type="Pfam" id="PF02780"/>
    </source>
</evidence>
<dbReference type="SUPFAM" id="SSF52922">
    <property type="entry name" value="TK C-terminal domain-like"/>
    <property type="match status" value="1"/>
</dbReference>
<comment type="caution">
    <text evidence="5">The sequence shown here is derived from an EMBL/GenBank/DDBJ whole genome shotgun (WGS) entry which is preliminary data.</text>
</comment>
<dbReference type="Gene3D" id="3.40.50.920">
    <property type="match status" value="1"/>
</dbReference>
<dbReference type="GO" id="GO:0008661">
    <property type="term" value="F:1-deoxy-D-xylulose-5-phosphate synthase activity"/>
    <property type="evidence" value="ECO:0007669"/>
    <property type="project" value="UniProtKB-EC"/>
</dbReference>
<name>A0A644WZR8_9ZZZZ</name>
<keyword evidence="5" id="KW-0808">Transferase</keyword>
<dbReference type="InterPro" id="IPR033248">
    <property type="entry name" value="Transketolase_C"/>
</dbReference>
<evidence type="ECO:0000256" key="3">
    <source>
        <dbReference type="ARBA" id="ARBA00023052"/>
    </source>
</evidence>
<accession>A0A644WZR8</accession>
<evidence type="ECO:0000313" key="5">
    <source>
        <dbReference type="EMBL" id="MPM09101.1"/>
    </source>
</evidence>
<dbReference type="EC" id="2.2.1.7" evidence="5"/>
<comment type="cofactor">
    <cofactor evidence="1">
        <name>thiamine diphosphate</name>
        <dbReference type="ChEBI" id="CHEBI:58937"/>
    </cofactor>
</comment>
<evidence type="ECO:0000256" key="1">
    <source>
        <dbReference type="ARBA" id="ARBA00001964"/>
    </source>
</evidence>
<dbReference type="PANTHER" id="PTHR43257:SF2">
    <property type="entry name" value="PYRUVATE DEHYDROGENASE E1 COMPONENT SUBUNIT BETA"/>
    <property type="match status" value="1"/>
</dbReference>
<organism evidence="5">
    <name type="scientific">bioreactor metagenome</name>
    <dbReference type="NCBI Taxonomy" id="1076179"/>
    <lineage>
        <taxon>unclassified sequences</taxon>
        <taxon>metagenomes</taxon>
        <taxon>ecological metagenomes</taxon>
    </lineage>
</organism>
<feature type="domain" description="Transketolase C-terminal" evidence="4">
    <location>
        <begin position="1"/>
        <end position="109"/>
    </location>
</feature>
<keyword evidence="2" id="KW-0560">Oxidoreductase</keyword>
<protein>
    <submittedName>
        <fullName evidence="5">1-deoxy-D-xylulose-5-phosphate synthase</fullName>
        <ecNumber evidence="5">2.2.1.7</ecNumber>
    </submittedName>
</protein>
<dbReference type="GO" id="GO:0016491">
    <property type="term" value="F:oxidoreductase activity"/>
    <property type="evidence" value="ECO:0007669"/>
    <property type="project" value="UniProtKB-KW"/>
</dbReference>